<protein>
    <recommendedName>
        <fullName evidence="10">Odorant receptor</fullName>
    </recommendedName>
</protein>
<keyword evidence="7 10" id="KW-0472">Membrane</keyword>
<feature type="transmembrane region" description="Helical" evidence="10">
    <location>
        <begin position="315"/>
        <end position="333"/>
    </location>
</feature>
<feature type="transmembrane region" description="Helical" evidence="10">
    <location>
        <begin position="152"/>
        <end position="176"/>
    </location>
</feature>
<organism evidence="11">
    <name type="scientific">Cydia nigricana</name>
    <dbReference type="NCBI Taxonomy" id="753170"/>
    <lineage>
        <taxon>Eukaryota</taxon>
        <taxon>Metazoa</taxon>
        <taxon>Ecdysozoa</taxon>
        <taxon>Arthropoda</taxon>
        <taxon>Hexapoda</taxon>
        <taxon>Insecta</taxon>
        <taxon>Pterygota</taxon>
        <taxon>Neoptera</taxon>
        <taxon>Endopterygota</taxon>
        <taxon>Lepidoptera</taxon>
        <taxon>Glossata</taxon>
        <taxon>Ditrysia</taxon>
        <taxon>Tortricoidea</taxon>
        <taxon>Tortricidae</taxon>
        <taxon>Olethreutinae</taxon>
        <taxon>Grapholitini</taxon>
        <taxon>Cydia</taxon>
    </lineage>
</organism>
<evidence type="ECO:0000256" key="2">
    <source>
        <dbReference type="ARBA" id="ARBA00022475"/>
    </source>
</evidence>
<name>A0A223HDD1_9NEOP</name>
<reference evidence="11" key="1">
    <citation type="journal article" date="2017" name="Sci. Rep.">
        <title>Antennal transcriptomes of three tortricid moths reveal putative conserved chemosensory receptors for social and habitat olfactory cues.</title>
        <authorList>
            <person name="Gonzalez F."/>
            <person name="Witzgall P."/>
            <person name="Walker W.B."/>
        </authorList>
    </citation>
    <scope>NUCLEOTIDE SEQUENCE</scope>
</reference>
<evidence type="ECO:0000256" key="7">
    <source>
        <dbReference type="ARBA" id="ARBA00023136"/>
    </source>
</evidence>
<evidence type="ECO:0000256" key="5">
    <source>
        <dbReference type="ARBA" id="ARBA00022725"/>
    </source>
</evidence>
<keyword evidence="8 10" id="KW-0675">Receptor</keyword>
<keyword evidence="4 10" id="KW-0812">Transmembrane</keyword>
<keyword evidence="3 10" id="KW-0716">Sensory transduction</keyword>
<dbReference type="PANTHER" id="PTHR21137:SF35">
    <property type="entry name" value="ODORANT RECEPTOR 19A-RELATED"/>
    <property type="match status" value="1"/>
</dbReference>
<evidence type="ECO:0000256" key="3">
    <source>
        <dbReference type="ARBA" id="ARBA00022606"/>
    </source>
</evidence>
<feature type="transmembrane region" description="Helical" evidence="10">
    <location>
        <begin position="92"/>
        <end position="109"/>
    </location>
</feature>
<evidence type="ECO:0000256" key="8">
    <source>
        <dbReference type="ARBA" id="ARBA00023170"/>
    </source>
</evidence>
<keyword evidence="2" id="KW-1003">Cell membrane</keyword>
<keyword evidence="5 10" id="KW-0552">Olfaction</keyword>
<evidence type="ECO:0000256" key="6">
    <source>
        <dbReference type="ARBA" id="ARBA00022989"/>
    </source>
</evidence>
<dbReference type="GO" id="GO:0007165">
    <property type="term" value="P:signal transduction"/>
    <property type="evidence" value="ECO:0007669"/>
    <property type="project" value="UniProtKB-KW"/>
</dbReference>
<comment type="caution">
    <text evidence="10">Lacks conserved residue(s) required for the propagation of feature annotation.</text>
</comment>
<keyword evidence="9 10" id="KW-0807">Transducer</keyword>
<dbReference type="InterPro" id="IPR004117">
    <property type="entry name" value="7tm6_olfct_rcpt"/>
</dbReference>
<dbReference type="GO" id="GO:0004984">
    <property type="term" value="F:olfactory receptor activity"/>
    <property type="evidence" value="ECO:0007669"/>
    <property type="project" value="InterPro"/>
</dbReference>
<gene>
    <name evidence="11" type="primary">OR</name>
</gene>
<feature type="transmembrane region" description="Helical" evidence="10">
    <location>
        <begin position="50"/>
        <end position="72"/>
    </location>
</feature>
<evidence type="ECO:0000313" key="11">
    <source>
        <dbReference type="EMBL" id="AST36384.1"/>
    </source>
</evidence>
<dbReference type="Pfam" id="PF02949">
    <property type="entry name" value="7tm_6"/>
    <property type="match status" value="1"/>
</dbReference>
<dbReference type="GO" id="GO:0005549">
    <property type="term" value="F:odorant binding"/>
    <property type="evidence" value="ECO:0007669"/>
    <property type="project" value="InterPro"/>
</dbReference>
<proteinExistence type="evidence at transcript level"/>
<feature type="transmembrane region" description="Helical" evidence="10">
    <location>
        <begin position="286"/>
        <end position="309"/>
    </location>
</feature>
<comment type="similarity">
    <text evidence="10">Belongs to the insect chemoreceptor superfamily. Heteromeric odorant receptor channel (TC 1.A.69) family.</text>
</comment>
<dbReference type="GO" id="GO:0005886">
    <property type="term" value="C:plasma membrane"/>
    <property type="evidence" value="ECO:0007669"/>
    <property type="project" value="UniProtKB-SubCell"/>
</dbReference>
<sequence>MKSFRRKESSTLPLSPATEDLEFKPFRETYKIITFTMIVGMLYPTPNTEVCRVVGILTILVTMSPVCIVAMLDMWNSWFRGDIINIIRHTTVIGPFLGAIFKMMLFFYSRKEAWSIIKKMDADHARCNTLPEPHKEIARRHIQNTQYYSEKCWSITVATCVLTFPLTAVILTFYNYACKDEPVKYMIHDIDKPFSPKEDRFSSPYFEIMFFYMAYCSVFYIISFTGFDAFFGITINHACMKMELACRTMEDAMLERDRGSRRRRMLDVIVEQNDLFRMVELIQETFAIWLGIIVIATMLQICNCMYQIIEGYGIDPRYLVFIVGAIAHIYLPCRYAAKLQVSALDVATHLYCCGWERVYDEQARKMILFMIARAQIPMKITAFNMFDFDMELFVSILQTSYSVFTLLRS</sequence>
<evidence type="ECO:0000256" key="10">
    <source>
        <dbReference type="RuleBase" id="RU351113"/>
    </source>
</evidence>
<keyword evidence="6 10" id="KW-1133">Transmembrane helix</keyword>
<feature type="transmembrane region" description="Helical" evidence="10">
    <location>
        <begin position="209"/>
        <end position="233"/>
    </location>
</feature>
<dbReference type="PANTHER" id="PTHR21137">
    <property type="entry name" value="ODORANT RECEPTOR"/>
    <property type="match status" value="1"/>
</dbReference>
<evidence type="ECO:0000256" key="4">
    <source>
        <dbReference type="ARBA" id="ARBA00022692"/>
    </source>
</evidence>
<evidence type="ECO:0000256" key="1">
    <source>
        <dbReference type="ARBA" id="ARBA00004651"/>
    </source>
</evidence>
<dbReference type="EMBL" id="KY283725">
    <property type="protein sequence ID" value="AST36384.1"/>
    <property type="molecule type" value="mRNA"/>
</dbReference>
<comment type="subcellular location">
    <subcellularLocation>
        <location evidence="1 10">Cell membrane</location>
        <topology evidence="1 10">Multi-pass membrane protein</topology>
    </subcellularLocation>
</comment>
<evidence type="ECO:0000256" key="9">
    <source>
        <dbReference type="ARBA" id="ARBA00023224"/>
    </source>
</evidence>
<accession>A0A223HDD1</accession>
<dbReference type="AlphaFoldDB" id="A0A223HDD1"/>